<keyword evidence="1" id="KW-0460">Magnesium</keyword>
<dbReference type="EMBL" id="DVOR01000037">
    <property type="protein sequence ID" value="HIV08711.1"/>
    <property type="molecule type" value="Genomic_DNA"/>
</dbReference>
<organism evidence="2 3">
    <name type="scientific">Candidatus Spyradenecus faecavium</name>
    <dbReference type="NCBI Taxonomy" id="2840947"/>
    <lineage>
        <taxon>Bacteria</taxon>
        <taxon>Pseudomonadati</taxon>
        <taxon>Lentisphaerota</taxon>
        <taxon>Lentisphaeria</taxon>
        <taxon>Lentisphaerales</taxon>
        <taxon>Lentisphaeraceae</taxon>
        <taxon>Lentisphaeraceae incertae sedis</taxon>
        <taxon>Candidatus Spyradenecus</taxon>
    </lineage>
</organism>
<keyword evidence="1" id="KW-0479">Metal-binding</keyword>
<dbReference type="PANTHER" id="PTHR16222:SF12">
    <property type="entry name" value="ADP-RIBOSYLGLYCOHYDROLASE-RELATED"/>
    <property type="match status" value="1"/>
</dbReference>
<evidence type="ECO:0000313" key="2">
    <source>
        <dbReference type="EMBL" id="HIV08711.1"/>
    </source>
</evidence>
<evidence type="ECO:0000313" key="3">
    <source>
        <dbReference type="Proteomes" id="UP000886845"/>
    </source>
</evidence>
<dbReference type="AlphaFoldDB" id="A0A9D1T284"/>
<comment type="cofactor">
    <cofactor evidence="1">
        <name>Mg(2+)</name>
        <dbReference type="ChEBI" id="CHEBI:18420"/>
    </cofactor>
    <text evidence="1">Binds 2 magnesium ions per subunit.</text>
</comment>
<dbReference type="InterPro" id="IPR036705">
    <property type="entry name" value="Ribosyl_crysJ1_sf"/>
</dbReference>
<gene>
    <name evidence="2" type="ORF">IAC79_01170</name>
</gene>
<name>A0A9D1T284_9BACT</name>
<feature type="binding site" evidence="1">
    <location>
        <position position="41"/>
    </location>
    <ligand>
        <name>Mg(2+)</name>
        <dbReference type="ChEBI" id="CHEBI:18420"/>
        <label>1</label>
    </ligand>
</feature>
<dbReference type="PANTHER" id="PTHR16222">
    <property type="entry name" value="ADP-RIBOSYLGLYCOHYDROLASE"/>
    <property type="match status" value="1"/>
</dbReference>
<feature type="binding site" evidence="1">
    <location>
        <position position="39"/>
    </location>
    <ligand>
        <name>Mg(2+)</name>
        <dbReference type="ChEBI" id="CHEBI:18420"/>
        <label>1</label>
    </ligand>
</feature>
<dbReference type="Proteomes" id="UP000886845">
    <property type="component" value="Unassembled WGS sequence"/>
</dbReference>
<feature type="binding site" evidence="1">
    <location>
        <position position="216"/>
    </location>
    <ligand>
        <name>Mg(2+)</name>
        <dbReference type="ChEBI" id="CHEBI:18420"/>
        <label>1</label>
    </ligand>
</feature>
<reference evidence="2" key="2">
    <citation type="journal article" date="2021" name="PeerJ">
        <title>Extensive microbial diversity within the chicken gut microbiome revealed by metagenomics and culture.</title>
        <authorList>
            <person name="Gilroy R."/>
            <person name="Ravi A."/>
            <person name="Getino M."/>
            <person name="Pursley I."/>
            <person name="Horton D.L."/>
            <person name="Alikhan N.F."/>
            <person name="Baker D."/>
            <person name="Gharbi K."/>
            <person name="Hall N."/>
            <person name="Watson M."/>
            <person name="Adriaenssens E.M."/>
            <person name="Foster-Nyarko E."/>
            <person name="Jarju S."/>
            <person name="Secka A."/>
            <person name="Antonio M."/>
            <person name="Oren A."/>
            <person name="Chaudhuri R.R."/>
            <person name="La Ragione R."/>
            <person name="Hildebrand F."/>
            <person name="Pallen M.J."/>
        </authorList>
    </citation>
    <scope>NUCLEOTIDE SEQUENCE</scope>
    <source>
        <strain evidence="2">35461</strain>
    </source>
</reference>
<protein>
    <submittedName>
        <fullName evidence="2">ADP-ribosylglycohydrolase family protein</fullName>
    </submittedName>
</protein>
<proteinExistence type="predicted"/>
<comment type="caution">
    <text evidence="2">The sequence shown here is derived from an EMBL/GenBank/DDBJ whole genome shotgun (WGS) entry which is preliminary data.</text>
</comment>
<accession>A0A9D1T284</accession>
<dbReference type="Pfam" id="PF03747">
    <property type="entry name" value="ADP_ribosyl_GH"/>
    <property type="match status" value="1"/>
</dbReference>
<reference evidence="2" key="1">
    <citation type="submission" date="2020-10" db="EMBL/GenBank/DDBJ databases">
        <authorList>
            <person name="Gilroy R."/>
        </authorList>
    </citation>
    <scope>NUCLEOTIDE SEQUENCE</scope>
    <source>
        <strain evidence="2">35461</strain>
    </source>
</reference>
<dbReference type="InterPro" id="IPR005502">
    <property type="entry name" value="Ribosyl_crysJ1"/>
</dbReference>
<feature type="binding site" evidence="1">
    <location>
        <position position="218"/>
    </location>
    <ligand>
        <name>Mg(2+)</name>
        <dbReference type="ChEBI" id="CHEBI:18420"/>
        <label>1</label>
    </ligand>
</feature>
<feature type="binding site" evidence="1">
    <location>
        <position position="219"/>
    </location>
    <ligand>
        <name>Mg(2+)</name>
        <dbReference type="ChEBI" id="CHEBI:18420"/>
        <label>1</label>
    </ligand>
</feature>
<dbReference type="SUPFAM" id="SSF101478">
    <property type="entry name" value="ADP-ribosylglycohydrolase"/>
    <property type="match status" value="1"/>
</dbReference>
<dbReference type="InterPro" id="IPR050792">
    <property type="entry name" value="ADP-ribosylglycohydrolase"/>
</dbReference>
<feature type="binding site" evidence="1">
    <location>
        <position position="40"/>
    </location>
    <ligand>
        <name>Mg(2+)</name>
        <dbReference type="ChEBI" id="CHEBI:18420"/>
        <label>1</label>
    </ligand>
</feature>
<dbReference type="Gene3D" id="1.10.4080.10">
    <property type="entry name" value="ADP-ribosylation/Crystallin J1"/>
    <property type="match status" value="1"/>
</dbReference>
<sequence>MKLCLLGPIWGDICGVPYEFYPERDPASLDLAHPRQTFSDDSILTLAVAKAILEGRPYAETIFELAVRYPNAGWGGRFRRMWVEERDPRPYGSFGNGAAMRVAPVGWAFDTVPDVLAQAEATAVCSHDHPKGVEIAQATALAVFLARKGQDKDEIRDALESRFGWDLSLDLPGLREQALRDGFDETWRSVPPAIGVFLNTESFEECLRQTIALGCDADTQACISCAVAEAYYGPDETLLPRVLSCLDKPLARILEAFCAKFGV</sequence>
<evidence type="ECO:0000256" key="1">
    <source>
        <dbReference type="PIRSR" id="PIRSR605502-1"/>
    </source>
</evidence>
<dbReference type="GO" id="GO:0046872">
    <property type="term" value="F:metal ion binding"/>
    <property type="evidence" value="ECO:0007669"/>
    <property type="project" value="UniProtKB-KW"/>
</dbReference>